<dbReference type="EMBL" id="CP063231">
    <property type="protein sequence ID" value="URL59578.1"/>
    <property type="molecule type" value="Genomic_DNA"/>
</dbReference>
<reference evidence="1" key="1">
    <citation type="submission" date="2020-10" db="EMBL/GenBank/DDBJ databases">
        <title>Whole-genome sequence of Luteibacter sp. EIF3.</title>
        <authorList>
            <person name="Friedrich I."/>
            <person name="Hertel R."/>
            <person name="Daniel R."/>
        </authorList>
    </citation>
    <scope>NUCLEOTIDE SEQUENCE</scope>
    <source>
        <strain evidence="1">EIF3</strain>
    </source>
</reference>
<dbReference type="Proteomes" id="UP001056681">
    <property type="component" value="Chromosome"/>
</dbReference>
<sequence>MIRKGASRVVFLIGPWAIKVPRLTQPHRSIGRYANRDERHLWATDNRRSLMCPVLFADRWGWVVVMPRCAEVSRNDYEAWDDEHSFEIHVIGEDPSPFERGSKDVGRLPDGRIVFIDYGARAYSFAETEVPHGG</sequence>
<gene>
    <name evidence="1" type="ORF">IM816_05640</name>
</gene>
<protein>
    <submittedName>
        <fullName evidence="1">Uncharacterized protein</fullName>
    </submittedName>
</protein>
<proteinExistence type="predicted"/>
<accession>A0ABY4T6P6</accession>
<dbReference type="RefSeq" id="WP_250340099.1">
    <property type="nucleotide sequence ID" value="NZ_CP063231.1"/>
</dbReference>
<evidence type="ECO:0000313" key="1">
    <source>
        <dbReference type="EMBL" id="URL59578.1"/>
    </source>
</evidence>
<keyword evidence="2" id="KW-1185">Reference proteome</keyword>
<organism evidence="1 2">
    <name type="scientific">Luteibacter flocculans</name>
    <dbReference type="NCBI Taxonomy" id="2780091"/>
    <lineage>
        <taxon>Bacteria</taxon>
        <taxon>Pseudomonadati</taxon>
        <taxon>Pseudomonadota</taxon>
        <taxon>Gammaproteobacteria</taxon>
        <taxon>Lysobacterales</taxon>
        <taxon>Rhodanobacteraceae</taxon>
        <taxon>Luteibacter</taxon>
    </lineage>
</organism>
<name>A0ABY4T6P6_9GAMM</name>
<evidence type="ECO:0000313" key="2">
    <source>
        <dbReference type="Proteomes" id="UP001056681"/>
    </source>
</evidence>